<organism evidence="2 3">
    <name type="scientific">Cylindrospermopsis raciborskii C07</name>
    <dbReference type="NCBI Taxonomy" id="2014886"/>
    <lineage>
        <taxon>Bacteria</taxon>
        <taxon>Bacillati</taxon>
        <taxon>Cyanobacteriota</taxon>
        <taxon>Cyanophyceae</taxon>
        <taxon>Nostocales</taxon>
        <taxon>Aphanizomenonaceae</taxon>
        <taxon>Cylindrospermopsis</taxon>
    </lineage>
</organism>
<keyword evidence="1" id="KW-0472">Membrane</keyword>
<evidence type="ECO:0000313" key="2">
    <source>
        <dbReference type="EMBL" id="PNJ93206.1"/>
    </source>
</evidence>
<sequence>MSFENVSLEMQRRFEVLDEMIEKGYIEPIKPLVDWLPTLCYSPARTSTFDNAPENLKRKFTFMFSWYAFLFAIFAFVQTRLARDYLICISTINLITLIYPFSELYLYSSALVINIFAAQCFVFSRYYQYKTFGRCPHSRNAFSTICLSLIYLFGLIIIDVIIQR</sequence>
<feature type="transmembrane region" description="Helical" evidence="1">
    <location>
        <begin position="84"/>
        <end position="101"/>
    </location>
</feature>
<dbReference type="Proteomes" id="UP000236284">
    <property type="component" value="Unassembled WGS sequence"/>
</dbReference>
<keyword evidence="1" id="KW-1133">Transmembrane helix</keyword>
<keyword evidence="3" id="KW-1185">Reference proteome</keyword>
<comment type="caution">
    <text evidence="2">The sequence shown here is derived from an EMBL/GenBank/DDBJ whole genome shotgun (WGS) entry which is preliminary data.</text>
</comment>
<dbReference type="RefSeq" id="WP_102939102.1">
    <property type="nucleotide sequence ID" value="NZ_NJHS01000298.1"/>
</dbReference>
<gene>
    <name evidence="2" type="ORF">CEP15_15060</name>
</gene>
<evidence type="ECO:0000256" key="1">
    <source>
        <dbReference type="SAM" id="Phobius"/>
    </source>
</evidence>
<feature type="transmembrane region" description="Helical" evidence="1">
    <location>
        <begin position="60"/>
        <end position="77"/>
    </location>
</feature>
<accession>A0ABX4WIE4</accession>
<protein>
    <submittedName>
        <fullName evidence="2">Uncharacterized protein</fullName>
    </submittedName>
</protein>
<proteinExistence type="predicted"/>
<feature type="transmembrane region" description="Helical" evidence="1">
    <location>
        <begin position="107"/>
        <end position="128"/>
    </location>
</feature>
<keyword evidence="1" id="KW-0812">Transmembrane</keyword>
<evidence type="ECO:0000313" key="3">
    <source>
        <dbReference type="Proteomes" id="UP000236284"/>
    </source>
</evidence>
<feature type="transmembrane region" description="Helical" evidence="1">
    <location>
        <begin position="140"/>
        <end position="162"/>
    </location>
</feature>
<reference evidence="2 3" key="1">
    <citation type="submission" date="2017-06" db="EMBL/GenBank/DDBJ databases">
        <title>Genome variation in co-occurring toxic Cylindrospermopsis raciborskii strains determines phenotypic plasticity.</title>
        <authorList>
            <person name="Willis A."/>
            <person name="Woodhouse J."/>
            <person name="Ongley S."/>
            <person name="Jex A."/>
            <person name="Burford M."/>
            <person name="Neilan B."/>
        </authorList>
    </citation>
    <scope>NUCLEOTIDE SEQUENCE [LARGE SCALE GENOMIC DNA]</scope>
    <source>
        <strain evidence="2 3">C07</strain>
    </source>
</reference>
<dbReference type="EMBL" id="NJHS01000298">
    <property type="protein sequence ID" value="PNJ93206.1"/>
    <property type="molecule type" value="Genomic_DNA"/>
</dbReference>
<name>A0ABX4WIE4_9CYAN</name>